<organism evidence="1 2">
    <name type="scientific">Haemonchus contortus</name>
    <name type="common">Barber pole worm</name>
    <dbReference type="NCBI Taxonomy" id="6289"/>
    <lineage>
        <taxon>Eukaryota</taxon>
        <taxon>Metazoa</taxon>
        <taxon>Ecdysozoa</taxon>
        <taxon>Nematoda</taxon>
        <taxon>Chromadorea</taxon>
        <taxon>Rhabditida</taxon>
        <taxon>Rhabditina</taxon>
        <taxon>Rhabditomorpha</taxon>
        <taxon>Strongyloidea</taxon>
        <taxon>Trichostrongylidae</taxon>
        <taxon>Haemonchus</taxon>
    </lineage>
</organism>
<keyword evidence="1" id="KW-1185">Reference proteome</keyword>
<evidence type="ECO:0000313" key="2">
    <source>
        <dbReference type="WBParaSite" id="HCON_00124100-00001"/>
    </source>
</evidence>
<sequence>MRQNICDKSMPSQPPKLTSDCELSEFQMNSLCMRYGIPGTSIPSENALVTAATAVVRDSLKCYEPGKRVSKRDIERAKIDVQIEAQFTIIQWVGTSMTSPPLDRCHIITSDECRDNTDCNYSF</sequence>
<protein>
    <submittedName>
        <fullName evidence="2">Cyclin_C domain-containing protein</fullName>
    </submittedName>
</protein>
<dbReference type="WBParaSite" id="HCON_00124100-00001">
    <property type="protein sequence ID" value="HCON_00124100-00001"/>
    <property type="gene ID" value="HCON_00124100"/>
</dbReference>
<accession>A0A7I4YPL3</accession>
<dbReference type="Proteomes" id="UP000025227">
    <property type="component" value="Unplaced"/>
</dbReference>
<evidence type="ECO:0000313" key="1">
    <source>
        <dbReference type="Proteomes" id="UP000025227"/>
    </source>
</evidence>
<name>A0A7I4YPL3_HAECO</name>
<proteinExistence type="predicted"/>
<reference evidence="2" key="1">
    <citation type="submission" date="2020-12" db="UniProtKB">
        <authorList>
            <consortium name="WormBaseParasite"/>
        </authorList>
    </citation>
    <scope>IDENTIFICATION</scope>
    <source>
        <strain evidence="2">MHco3</strain>
    </source>
</reference>
<dbReference type="OrthoDB" id="5854155at2759"/>
<dbReference type="AlphaFoldDB" id="A0A7I4YPL3"/>